<sequence length="218" mass="24698">MDDKENNQENSNEDIKDVTFEQNFLKDMTRAMLPAYLQHLVSFAEDRADIDNAIDKQKTVEEFDEFIRKGKRDEEQAWRSISNDESPNSVIVYIFNATAKTFSLTTTSSYNGAPPSEACVLEPWDCASIILRSEPPTKKNPNIKVNHDLSFESGKFAFQFNTSLSLKGDGPFVLKVTFTPHIQHTVRSIGKEQLKCTSSITRSLSKEPYSYSVVIRLG</sequence>
<dbReference type="Proteomes" id="UP001622950">
    <property type="component" value="Unassembled WGS sequence"/>
</dbReference>
<keyword evidence="2" id="KW-1185">Reference proteome</keyword>
<gene>
    <name evidence="1" type="ORF">ACJEBM_27290</name>
</gene>
<accession>A0ACC7N2U7</accession>
<organism evidence="1 2">
    <name type="scientific">Pseudomonas neuropathica</name>
    <dbReference type="NCBI Taxonomy" id="2730425"/>
    <lineage>
        <taxon>Bacteria</taxon>
        <taxon>Pseudomonadati</taxon>
        <taxon>Pseudomonadota</taxon>
        <taxon>Gammaproteobacteria</taxon>
        <taxon>Pseudomonadales</taxon>
        <taxon>Pseudomonadaceae</taxon>
        <taxon>Pseudomonas</taxon>
    </lineage>
</organism>
<proteinExistence type="predicted"/>
<comment type="caution">
    <text evidence="1">The sequence shown here is derived from an EMBL/GenBank/DDBJ whole genome shotgun (WGS) entry which is preliminary data.</text>
</comment>
<reference evidence="1" key="1">
    <citation type="submission" date="2024-11" db="EMBL/GenBank/DDBJ databases">
        <authorList>
            <person name="Lucas J.A."/>
        </authorList>
    </citation>
    <scope>NUCLEOTIDE SEQUENCE</scope>
    <source>
        <strain evidence="1">Z 8.8</strain>
    </source>
</reference>
<protein>
    <submittedName>
        <fullName evidence="1">Uncharacterized protein</fullName>
    </submittedName>
</protein>
<dbReference type="EMBL" id="JBJHQE010000080">
    <property type="protein sequence ID" value="MFK9084363.1"/>
    <property type="molecule type" value="Genomic_DNA"/>
</dbReference>
<name>A0ACC7N2U7_9PSED</name>
<evidence type="ECO:0000313" key="1">
    <source>
        <dbReference type="EMBL" id="MFK9084363.1"/>
    </source>
</evidence>
<evidence type="ECO:0000313" key="2">
    <source>
        <dbReference type="Proteomes" id="UP001622950"/>
    </source>
</evidence>